<dbReference type="Gene3D" id="1.10.579.10">
    <property type="entry name" value="DNA Cyclobutane Dipyrimidine Photolyase, subunit A, domain 3"/>
    <property type="match status" value="1"/>
</dbReference>
<dbReference type="PROSITE" id="PS00394">
    <property type="entry name" value="DNA_PHOTOLYASES_1_1"/>
    <property type="match status" value="1"/>
</dbReference>
<protein>
    <submittedName>
        <fullName evidence="8">Cryptochrome/photolyase family protein</fullName>
        <ecNumber evidence="8">4.1.99.3</ecNumber>
    </submittedName>
</protein>
<keyword evidence="9" id="KW-1185">Reference proteome</keyword>
<dbReference type="Pfam" id="PF00875">
    <property type="entry name" value="DNA_photolyase"/>
    <property type="match status" value="1"/>
</dbReference>
<name>A0ABV7G2D4_9PROT</name>
<reference evidence="9" key="1">
    <citation type="journal article" date="2019" name="Int. J. Syst. Evol. Microbiol.">
        <title>The Global Catalogue of Microorganisms (GCM) 10K type strain sequencing project: providing services to taxonomists for standard genome sequencing and annotation.</title>
        <authorList>
            <consortium name="The Broad Institute Genomics Platform"/>
            <consortium name="The Broad Institute Genome Sequencing Center for Infectious Disease"/>
            <person name="Wu L."/>
            <person name="Ma J."/>
        </authorList>
    </citation>
    <scope>NUCLEOTIDE SEQUENCE [LARGE SCALE GENOMIC DNA]</scope>
    <source>
        <strain evidence="9">KCTC 52094</strain>
    </source>
</reference>
<keyword evidence="4 6" id="KW-0274">FAD</keyword>
<evidence type="ECO:0000259" key="7">
    <source>
        <dbReference type="PROSITE" id="PS51645"/>
    </source>
</evidence>
<dbReference type="InterPro" id="IPR036134">
    <property type="entry name" value="Crypto/Photolyase_FAD-like_sf"/>
</dbReference>
<dbReference type="SUPFAM" id="SSF48173">
    <property type="entry name" value="Cryptochrome/photolyase FAD-binding domain"/>
    <property type="match status" value="1"/>
</dbReference>
<evidence type="ECO:0000256" key="1">
    <source>
        <dbReference type="ARBA" id="ARBA00001932"/>
    </source>
</evidence>
<dbReference type="PANTHER" id="PTHR11455">
    <property type="entry name" value="CRYPTOCHROME"/>
    <property type="match status" value="1"/>
</dbReference>
<dbReference type="InterPro" id="IPR036155">
    <property type="entry name" value="Crypto/Photolyase_N_sf"/>
</dbReference>
<organism evidence="8 9">
    <name type="scientific">Teichococcus globiformis</name>
    <dbReference type="NCBI Taxonomy" id="2307229"/>
    <lineage>
        <taxon>Bacteria</taxon>
        <taxon>Pseudomonadati</taxon>
        <taxon>Pseudomonadota</taxon>
        <taxon>Alphaproteobacteria</taxon>
        <taxon>Acetobacterales</taxon>
        <taxon>Roseomonadaceae</taxon>
        <taxon>Roseomonas</taxon>
    </lineage>
</organism>
<evidence type="ECO:0000313" key="9">
    <source>
        <dbReference type="Proteomes" id="UP001595593"/>
    </source>
</evidence>
<keyword evidence="5 6" id="KW-0157">Chromophore</keyword>
<dbReference type="GO" id="GO:0003904">
    <property type="term" value="F:deoxyribodipyrimidine photo-lyase activity"/>
    <property type="evidence" value="ECO:0007669"/>
    <property type="project" value="UniProtKB-EC"/>
</dbReference>
<comment type="similarity">
    <text evidence="6">Belongs to the DNA photolyase family.</text>
</comment>
<proteinExistence type="inferred from homology"/>
<evidence type="ECO:0000313" key="8">
    <source>
        <dbReference type="EMBL" id="MFC3125739.1"/>
    </source>
</evidence>
<dbReference type="EC" id="4.1.99.3" evidence="8"/>
<sequence length="483" mass="53800">MTARPDILWLRQDLRLSDHAALAEAAGGTMLPVYVLDDAAAGRWTLGGASRWWLHHSLSALSQALAERGAPLLLLKGNAETLIPALAQELDAGRIFASRLYSPWGRARDAAVNTALRRAGRELTLHDTGLLFGPDAVRTRQGRPYSIYTPFARAMLALGEVPQPGTAPERLRGATHPTGGLALEELTLLPPERQGPWASAFTDLWVPGEAGAQARLEGFLTEAAAGYSKGRDLPGQDGTSRLSPHLHWGEVSPRQVWDAVMRGGGHHGGHGVFLREILWREFSHHMLWHRPELPEFPLRAEFADFPYRPDAALLRSWQRGRTGYPIVDAGMRQLWKLGWMHNRVRMIAGSLLVKHLLQPWWDGAAWFWDTLVDADLANNSQNWQWIAGCGTDSAPYFRIFNPVLQGRKFDPTGDYVRRFVPELARLPDRWLHEPWEAPGTVLASAGIQLGRNYPEPLIRPAAGRAIALQALQSLRRPVQREHG</sequence>
<dbReference type="InterPro" id="IPR006050">
    <property type="entry name" value="DNA_photolyase_N"/>
</dbReference>
<keyword evidence="3 6" id="KW-0285">Flavoprotein</keyword>
<gene>
    <name evidence="8" type="ORF">ACFOD4_11740</name>
</gene>
<dbReference type="PANTHER" id="PTHR11455:SF9">
    <property type="entry name" value="CRYPTOCHROME CIRCADIAN CLOCK 5 ISOFORM X1"/>
    <property type="match status" value="1"/>
</dbReference>
<comment type="caution">
    <text evidence="8">The sequence shown here is derived from an EMBL/GenBank/DDBJ whole genome shotgun (WGS) entry which is preliminary data.</text>
</comment>
<dbReference type="InterPro" id="IPR018394">
    <property type="entry name" value="DNA_photolyase_1_CS_C"/>
</dbReference>
<dbReference type="Gene3D" id="1.25.40.80">
    <property type="match status" value="1"/>
</dbReference>
<dbReference type="RefSeq" id="WP_379596631.1">
    <property type="nucleotide sequence ID" value="NZ_JBHRTN010000010.1"/>
</dbReference>
<dbReference type="InterPro" id="IPR014729">
    <property type="entry name" value="Rossmann-like_a/b/a_fold"/>
</dbReference>
<evidence type="ECO:0000256" key="2">
    <source>
        <dbReference type="ARBA" id="ARBA00001974"/>
    </source>
</evidence>
<accession>A0ABV7G2D4</accession>
<evidence type="ECO:0000256" key="6">
    <source>
        <dbReference type="RuleBase" id="RU004182"/>
    </source>
</evidence>
<dbReference type="Pfam" id="PF03441">
    <property type="entry name" value="FAD_binding_7"/>
    <property type="match status" value="1"/>
</dbReference>
<dbReference type="InterPro" id="IPR005101">
    <property type="entry name" value="Cryptochr/Photolyase_FAD-bd"/>
</dbReference>
<dbReference type="PRINTS" id="PR00147">
    <property type="entry name" value="DNAPHOTLYASE"/>
</dbReference>
<evidence type="ECO:0000256" key="3">
    <source>
        <dbReference type="ARBA" id="ARBA00022630"/>
    </source>
</evidence>
<dbReference type="PROSITE" id="PS51645">
    <property type="entry name" value="PHR_CRY_ALPHA_BETA"/>
    <property type="match status" value="1"/>
</dbReference>
<keyword evidence="8" id="KW-0456">Lyase</keyword>
<dbReference type="EMBL" id="JBHRTN010000010">
    <property type="protein sequence ID" value="MFC3125739.1"/>
    <property type="molecule type" value="Genomic_DNA"/>
</dbReference>
<comment type="cofactor">
    <cofactor evidence="1">
        <name>(6R)-5,10-methylene-5,6,7,8-tetrahydrofolate</name>
        <dbReference type="ChEBI" id="CHEBI:15636"/>
    </cofactor>
</comment>
<dbReference type="Gene3D" id="3.40.50.620">
    <property type="entry name" value="HUPs"/>
    <property type="match status" value="1"/>
</dbReference>
<dbReference type="SUPFAM" id="SSF52425">
    <property type="entry name" value="Cryptochrome/photolyase, N-terminal domain"/>
    <property type="match status" value="1"/>
</dbReference>
<feature type="domain" description="Photolyase/cryptochrome alpha/beta" evidence="7">
    <location>
        <begin position="4"/>
        <end position="131"/>
    </location>
</feature>
<dbReference type="InterPro" id="IPR002081">
    <property type="entry name" value="Cryptochrome/DNA_photolyase_1"/>
</dbReference>
<evidence type="ECO:0000256" key="4">
    <source>
        <dbReference type="ARBA" id="ARBA00022827"/>
    </source>
</evidence>
<evidence type="ECO:0000256" key="5">
    <source>
        <dbReference type="ARBA" id="ARBA00022991"/>
    </source>
</evidence>
<dbReference type="Proteomes" id="UP001595593">
    <property type="component" value="Unassembled WGS sequence"/>
</dbReference>
<comment type="cofactor">
    <cofactor evidence="2">
        <name>FAD</name>
        <dbReference type="ChEBI" id="CHEBI:57692"/>
    </cofactor>
</comment>